<evidence type="ECO:0000256" key="2">
    <source>
        <dbReference type="SAM" id="Phobius"/>
    </source>
</evidence>
<proteinExistence type="predicted"/>
<keyword evidence="1" id="KW-0175">Coiled coil</keyword>
<feature type="transmembrane region" description="Helical" evidence="2">
    <location>
        <begin position="156"/>
        <end position="178"/>
    </location>
</feature>
<keyword evidence="2" id="KW-1133">Transmembrane helix</keyword>
<sequence length="191" mass="22025">MVLVLILYSVLITALEFPQENKSEKINACIALAKQKLLVNPEALDLFFNKFKTPKLVKDYYTADMVLKCYKEISLETAENLLSQANNIIITEILENLINIDTSSYKEGIFKSNQDHISLRQEINDIKNLEKLKKLESKEKSDLNKNTPPLFNASPYYIISVILISIIFIYYAIHHVLLKPIPQKHKSKKKN</sequence>
<keyword evidence="2" id="KW-0812">Transmembrane</keyword>
<evidence type="ECO:0000313" key="3">
    <source>
        <dbReference type="EMBL" id="OMJ78192.1"/>
    </source>
</evidence>
<dbReference type="EMBL" id="MPUH01000534">
    <property type="protein sequence ID" value="OMJ78192.1"/>
    <property type="molecule type" value="Genomic_DNA"/>
</dbReference>
<organism evidence="3 4">
    <name type="scientific">Stentor coeruleus</name>
    <dbReference type="NCBI Taxonomy" id="5963"/>
    <lineage>
        <taxon>Eukaryota</taxon>
        <taxon>Sar</taxon>
        <taxon>Alveolata</taxon>
        <taxon>Ciliophora</taxon>
        <taxon>Postciliodesmatophora</taxon>
        <taxon>Heterotrichea</taxon>
        <taxon>Heterotrichida</taxon>
        <taxon>Stentoridae</taxon>
        <taxon>Stentor</taxon>
    </lineage>
</organism>
<name>A0A1R2BN47_9CILI</name>
<evidence type="ECO:0000313" key="4">
    <source>
        <dbReference type="Proteomes" id="UP000187209"/>
    </source>
</evidence>
<keyword evidence="2" id="KW-0472">Membrane</keyword>
<evidence type="ECO:0000256" key="1">
    <source>
        <dbReference type="SAM" id="Coils"/>
    </source>
</evidence>
<feature type="coiled-coil region" evidence="1">
    <location>
        <begin position="119"/>
        <end position="146"/>
    </location>
</feature>
<reference evidence="3 4" key="1">
    <citation type="submission" date="2016-11" db="EMBL/GenBank/DDBJ databases">
        <title>The macronuclear genome of Stentor coeruleus: a giant cell with tiny introns.</title>
        <authorList>
            <person name="Slabodnick M."/>
            <person name="Ruby J.G."/>
            <person name="Reiff S.B."/>
            <person name="Swart E.C."/>
            <person name="Gosai S."/>
            <person name="Prabakaran S."/>
            <person name="Witkowska E."/>
            <person name="Larue G.E."/>
            <person name="Fisher S."/>
            <person name="Freeman R.M."/>
            <person name="Gunawardena J."/>
            <person name="Chu W."/>
            <person name="Stover N.A."/>
            <person name="Gregory B.D."/>
            <person name="Nowacki M."/>
            <person name="Derisi J."/>
            <person name="Roy S.W."/>
            <person name="Marshall W.F."/>
            <person name="Sood P."/>
        </authorList>
    </citation>
    <scope>NUCLEOTIDE SEQUENCE [LARGE SCALE GENOMIC DNA]</scope>
    <source>
        <strain evidence="3">WM001</strain>
    </source>
</reference>
<accession>A0A1R2BN47</accession>
<dbReference type="AlphaFoldDB" id="A0A1R2BN47"/>
<comment type="caution">
    <text evidence="3">The sequence shown here is derived from an EMBL/GenBank/DDBJ whole genome shotgun (WGS) entry which is preliminary data.</text>
</comment>
<gene>
    <name evidence="3" type="ORF">SteCoe_22038</name>
</gene>
<protein>
    <submittedName>
        <fullName evidence="3">Uncharacterized protein</fullName>
    </submittedName>
</protein>
<keyword evidence="4" id="KW-1185">Reference proteome</keyword>
<dbReference type="Proteomes" id="UP000187209">
    <property type="component" value="Unassembled WGS sequence"/>
</dbReference>